<dbReference type="Pfam" id="PF02575">
    <property type="entry name" value="YbaB_DNA_bd"/>
    <property type="match status" value="1"/>
</dbReference>
<feature type="region of interest" description="Disordered" evidence="1">
    <location>
        <begin position="1"/>
        <end position="23"/>
    </location>
</feature>
<keyword evidence="3" id="KW-1185">Reference proteome</keyword>
<accession>A0A840NBT1</accession>
<keyword evidence="2" id="KW-0238">DNA-binding</keyword>
<dbReference type="SUPFAM" id="SSF82607">
    <property type="entry name" value="YbaB-like"/>
    <property type="match status" value="1"/>
</dbReference>
<organism evidence="2 3">
    <name type="scientific">Saccharopolyspora gloriosae</name>
    <dbReference type="NCBI Taxonomy" id="455344"/>
    <lineage>
        <taxon>Bacteria</taxon>
        <taxon>Bacillati</taxon>
        <taxon>Actinomycetota</taxon>
        <taxon>Actinomycetes</taxon>
        <taxon>Pseudonocardiales</taxon>
        <taxon>Pseudonocardiaceae</taxon>
        <taxon>Saccharopolyspora</taxon>
    </lineage>
</organism>
<dbReference type="Gene3D" id="3.30.1310.10">
    <property type="entry name" value="Nucleoid-associated protein YbaB-like domain"/>
    <property type="match status" value="1"/>
</dbReference>
<proteinExistence type="predicted"/>
<reference evidence="2 3" key="1">
    <citation type="submission" date="2020-08" db="EMBL/GenBank/DDBJ databases">
        <title>Sequencing the genomes of 1000 actinobacteria strains.</title>
        <authorList>
            <person name="Klenk H.-P."/>
        </authorList>
    </citation>
    <scope>NUCLEOTIDE SEQUENCE [LARGE SCALE GENOMIC DNA]</scope>
    <source>
        <strain evidence="2 3">DSM 45582</strain>
    </source>
</reference>
<evidence type="ECO:0000313" key="3">
    <source>
        <dbReference type="Proteomes" id="UP000580474"/>
    </source>
</evidence>
<dbReference type="Proteomes" id="UP000580474">
    <property type="component" value="Unassembled WGS sequence"/>
</dbReference>
<dbReference type="AlphaFoldDB" id="A0A840NBT1"/>
<dbReference type="RefSeq" id="WP_343071225.1">
    <property type="nucleotide sequence ID" value="NZ_JACHIV010000001.1"/>
</dbReference>
<dbReference type="InterPro" id="IPR036894">
    <property type="entry name" value="YbaB-like_sf"/>
</dbReference>
<gene>
    <name evidence="2" type="ORF">BJ969_000901</name>
</gene>
<dbReference type="EMBL" id="JACHIV010000001">
    <property type="protein sequence ID" value="MBB5067813.1"/>
    <property type="molecule type" value="Genomic_DNA"/>
</dbReference>
<protein>
    <submittedName>
        <fullName evidence="2">DNA-binding protein YbaB</fullName>
    </submittedName>
</protein>
<evidence type="ECO:0000313" key="2">
    <source>
        <dbReference type="EMBL" id="MBB5067813.1"/>
    </source>
</evidence>
<name>A0A840NBT1_9PSEU</name>
<dbReference type="InterPro" id="IPR004401">
    <property type="entry name" value="YbaB/EbfC"/>
</dbReference>
<feature type="region of interest" description="Disordered" evidence="1">
    <location>
        <begin position="122"/>
        <end position="186"/>
    </location>
</feature>
<sequence>MSDPDPTGAARRQELRTSNDALRGQIDGMLADLRRRTAEIQEKQTEAAAKTHEVVSDDGVVTARVDATGTLEQLLLSTKAFDRTTPEQLARTITSVVREATGNAQQSLQSDFAALAETPDLPDVFAGAPSLTDFLPSSGPLVAPPDPAAERAARTGKQPPAQQPSTRRDDADDDEPPQSFMTEGRW</sequence>
<comment type="caution">
    <text evidence="2">The sequence shown here is derived from an EMBL/GenBank/DDBJ whole genome shotgun (WGS) entry which is preliminary data.</text>
</comment>
<evidence type="ECO:0000256" key="1">
    <source>
        <dbReference type="SAM" id="MobiDB-lite"/>
    </source>
</evidence>
<dbReference type="GO" id="GO:0003677">
    <property type="term" value="F:DNA binding"/>
    <property type="evidence" value="ECO:0007669"/>
    <property type="project" value="UniProtKB-KW"/>
</dbReference>